<reference evidence="1" key="2">
    <citation type="submission" date="2020-02" db="EMBL/GenBank/DDBJ databases">
        <authorList>
            <person name="Gilchrist C.L.M."/>
            <person name="Chooi Y.-H."/>
        </authorList>
    </citation>
    <scope>NUCLEOTIDE SEQUENCE</scope>
    <source>
        <strain evidence="1">MST-FP2251</strain>
    </source>
</reference>
<protein>
    <submittedName>
        <fullName evidence="1">Uncharacterized protein</fullName>
    </submittedName>
</protein>
<sequence length="122" mass="13702">MLQKGTASLNGPNLVHEVNILELMHNASTPEPMDPSKLRLGSFKNAGVIGRFTGCCYPIQFTAAPPSLDYCSRRLWPNRFVLAPGAAVEESVAAERYYQVINTPFRVREYYELARFSTAYKI</sequence>
<evidence type="ECO:0000313" key="1">
    <source>
        <dbReference type="EMBL" id="KAF9882654.1"/>
    </source>
</evidence>
<dbReference type="EMBL" id="VCAU01000251">
    <property type="protein sequence ID" value="KAF9882654.1"/>
    <property type="molecule type" value="Genomic_DNA"/>
</dbReference>
<gene>
    <name evidence="1" type="ORF">FE257_005801</name>
</gene>
<keyword evidence="2" id="KW-1185">Reference proteome</keyword>
<dbReference type="Proteomes" id="UP001194746">
    <property type="component" value="Unassembled WGS sequence"/>
</dbReference>
<proteinExistence type="predicted"/>
<reference evidence="1" key="1">
    <citation type="journal article" date="2019" name="Beilstein J. Org. Chem.">
        <title>Nanangenines: drimane sesquiterpenoids as the dominant metabolite cohort of a novel Australian fungus, Aspergillus nanangensis.</title>
        <authorList>
            <person name="Lacey H.J."/>
            <person name="Gilchrist C.L.M."/>
            <person name="Crombie A."/>
            <person name="Kalaitzis J.A."/>
            <person name="Vuong D."/>
            <person name="Rutledge P.J."/>
            <person name="Turner P."/>
            <person name="Pitt J.I."/>
            <person name="Lacey E."/>
            <person name="Chooi Y.H."/>
            <person name="Piggott A.M."/>
        </authorList>
    </citation>
    <scope>NUCLEOTIDE SEQUENCE</scope>
    <source>
        <strain evidence="1">MST-FP2251</strain>
    </source>
</reference>
<accession>A0AAD4CA42</accession>
<comment type="caution">
    <text evidence="1">The sequence shown here is derived from an EMBL/GenBank/DDBJ whole genome shotgun (WGS) entry which is preliminary data.</text>
</comment>
<name>A0AAD4CA42_ASPNN</name>
<dbReference type="AlphaFoldDB" id="A0AAD4CA42"/>
<organism evidence="1 2">
    <name type="scientific">Aspergillus nanangensis</name>
    <dbReference type="NCBI Taxonomy" id="2582783"/>
    <lineage>
        <taxon>Eukaryota</taxon>
        <taxon>Fungi</taxon>
        <taxon>Dikarya</taxon>
        <taxon>Ascomycota</taxon>
        <taxon>Pezizomycotina</taxon>
        <taxon>Eurotiomycetes</taxon>
        <taxon>Eurotiomycetidae</taxon>
        <taxon>Eurotiales</taxon>
        <taxon>Aspergillaceae</taxon>
        <taxon>Aspergillus</taxon>
        <taxon>Aspergillus subgen. Circumdati</taxon>
    </lineage>
</organism>
<evidence type="ECO:0000313" key="2">
    <source>
        <dbReference type="Proteomes" id="UP001194746"/>
    </source>
</evidence>